<proteinExistence type="inferred from homology"/>
<evidence type="ECO:0000313" key="4">
    <source>
        <dbReference type="EMBL" id="GAA0273311.1"/>
    </source>
</evidence>
<dbReference type="RefSeq" id="WP_344152587.1">
    <property type="nucleotide sequence ID" value="NZ_BAAABV010000006.1"/>
</dbReference>
<dbReference type="SUPFAM" id="SSF53474">
    <property type="entry name" value="alpha/beta-Hydrolases"/>
    <property type="match status" value="1"/>
</dbReference>
<dbReference type="Gene3D" id="1.10.1740.110">
    <property type="match status" value="1"/>
</dbReference>
<keyword evidence="2" id="KW-0012">Acyltransferase</keyword>
<comment type="function">
    <text evidence="2">Transfers a succinyl group from succinyl-CoA to L-serine, forming succinyl-L-serine.</text>
</comment>
<keyword evidence="2" id="KW-0963">Cytoplasm</keyword>
<evidence type="ECO:0000256" key="2">
    <source>
        <dbReference type="HAMAP-Rule" id="MF_00296"/>
    </source>
</evidence>
<comment type="similarity">
    <text evidence="2">Belongs to the AB hydrolase superfamily. MetX family.</text>
</comment>
<feature type="region of interest" description="Important for substrate specificity" evidence="2">
    <location>
        <begin position="52"/>
        <end position="55"/>
    </location>
</feature>
<comment type="subcellular location">
    <subcellularLocation>
        <location evidence="2">Cytoplasm</location>
    </subcellularLocation>
</comment>
<dbReference type="PANTHER" id="PTHR32268">
    <property type="entry name" value="HOMOSERINE O-ACETYLTRANSFERASE"/>
    <property type="match status" value="1"/>
</dbReference>
<dbReference type="Gene3D" id="3.40.50.1820">
    <property type="entry name" value="alpha/beta hydrolase"/>
    <property type="match status" value="1"/>
</dbReference>
<reference evidence="5" key="1">
    <citation type="journal article" date="2019" name="Int. J. Syst. Evol. Microbiol.">
        <title>The Global Catalogue of Microorganisms (GCM) 10K type strain sequencing project: providing services to taxonomists for standard genome sequencing and annotation.</title>
        <authorList>
            <consortium name="The Broad Institute Genomics Platform"/>
            <consortium name="The Broad Institute Genome Sequencing Center for Infectious Disease"/>
            <person name="Wu L."/>
            <person name="Ma J."/>
        </authorList>
    </citation>
    <scope>NUCLEOTIDE SEQUENCE [LARGE SCALE GENOMIC DNA]</scope>
    <source>
        <strain evidence="5">JCM 4505</strain>
    </source>
</reference>
<comment type="caution">
    <text evidence="2">Lacks conserved residue(s) required for the propagation of feature annotation.</text>
</comment>
<keyword evidence="1 2" id="KW-0808">Transferase</keyword>
<feature type="site" description="Important for acyl-CoA specificity" evidence="2">
    <location>
        <position position="186"/>
    </location>
</feature>
<dbReference type="EC" id="2.3.1.-" evidence="2"/>
<feature type="binding site" evidence="2">
    <location>
        <position position="218"/>
    </location>
    <ligand>
        <name>substrate</name>
    </ligand>
</feature>
<dbReference type="HAMAP" id="MF_00296">
    <property type="entry name" value="MetX_acyltransf"/>
    <property type="match status" value="1"/>
</dbReference>
<dbReference type="PIRSF" id="PIRSF000443">
    <property type="entry name" value="Homoser_Ac_trans"/>
    <property type="match status" value="1"/>
</dbReference>
<organism evidence="4 5">
    <name type="scientific">Streptomyces polychromogenes</name>
    <dbReference type="NCBI Taxonomy" id="67342"/>
    <lineage>
        <taxon>Bacteria</taxon>
        <taxon>Bacillati</taxon>
        <taxon>Actinomycetota</taxon>
        <taxon>Actinomycetes</taxon>
        <taxon>Kitasatosporales</taxon>
        <taxon>Streptomycetaceae</taxon>
        <taxon>Streptomyces</taxon>
    </lineage>
</organism>
<keyword evidence="2" id="KW-0198">Cysteine biosynthesis</keyword>
<dbReference type="Proteomes" id="UP001501867">
    <property type="component" value="Unassembled WGS sequence"/>
</dbReference>
<dbReference type="NCBIfam" id="TIGR01392">
    <property type="entry name" value="homoserO_Ac_trn"/>
    <property type="match status" value="1"/>
</dbReference>
<dbReference type="InterPro" id="IPR029058">
    <property type="entry name" value="AB_hydrolase_fold"/>
</dbReference>
<dbReference type="Pfam" id="PF00561">
    <property type="entry name" value="Abhydrolase_1"/>
    <property type="match status" value="1"/>
</dbReference>
<sequence>MREFIPPTSRFIELPDGFPMRRGGALYGARIAYETFGSLNAARDNAVLVLTGLSPDAHAASRPDDPTPGWWEAMVGPGKPLDTDLWHVICVNSLGSCKGSTGPASIDPRTGEPYRLSFPDLSIEDIADAAAHAVRVLGISRLACVVGASMGAMSALALLARHPDLARTHISLSGAVHALPFSIAVRSLQREAIRSDPGWLQGHYDEEDGPRRGMLTARKLGMMTYRSAQEWDCRFGRSRIGGRHRADQERFGPEFEVESYLDFHAQRFADRFDPNSYLYLSHAMDQFDLGDGGGGGAAGALSRMRVERALVMGARSDILFPLSQQQEIAEGLSAGGTEVGFLPVDTPAGHDAFLVDIERFGPPVAKFLAIVA</sequence>
<name>A0ABP3EQ63_9ACTN</name>
<dbReference type="InterPro" id="IPR000073">
    <property type="entry name" value="AB_hydrolase_1"/>
</dbReference>
<evidence type="ECO:0000259" key="3">
    <source>
        <dbReference type="Pfam" id="PF00561"/>
    </source>
</evidence>
<keyword evidence="5" id="KW-1185">Reference proteome</keyword>
<comment type="catalytic activity">
    <reaction evidence="2">
        <text>succinyl-CoA + L-serine = O-succinyl-L-serine + CoA</text>
        <dbReference type="Rhea" id="RHEA:52820"/>
        <dbReference type="ChEBI" id="CHEBI:33384"/>
        <dbReference type="ChEBI" id="CHEBI:57287"/>
        <dbReference type="ChEBI" id="CHEBI:57292"/>
        <dbReference type="ChEBI" id="CHEBI:136856"/>
    </reaction>
</comment>
<comment type="caution">
    <text evidence="4">The sequence shown here is derived from an EMBL/GenBank/DDBJ whole genome shotgun (WGS) entry which is preliminary data.</text>
</comment>
<protein>
    <recommendedName>
        <fullName evidence="2">Serine O-succinyltransferase</fullName>
        <shortName evidence="2">SST</shortName>
        <ecNumber evidence="2">2.3.1.-</ecNumber>
    </recommendedName>
</protein>
<dbReference type="PANTHER" id="PTHR32268:SF11">
    <property type="entry name" value="HOMOSERINE O-ACETYLTRANSFERASE"/>
    <property type="match status" value="1"/>
</dbReference>
<comment type="pathway">
    <text evidence="2">Amino-acid biosynthesis; L-cysteine biosynthesis; L-cysteine from L-serine: step 1/2.</text>
</comment>
<dbReference type="EMBL" id="BAAABV010000006">
    <property type="protein sequence ID" value="GAA0273311.1"/>
    <property type="molecule type" value="Genomic_DNA"/>
</dbReference>
<gene>
    <name evidence="4" type="ORF">GCM10010302_08650</name>
</gene>
<feature type="active site" evidence="2">
    <location>
        <position position="317"/>
    </location>
</feature>
<keyword evidence="2" id="KW-0028">Amino-acid biosynthesis</keyword>
<accession>A0ABP3EQ63</accession>
<evidence type="ECO:0000313" key="5">
    <source>
        <dbReference type="Proteomes" id="UP001501867"/>
    </source>
</evidence>
<evidence type="ECO:0000256" key="1">
    <source>
        <dbReference type="ARBA" id="ARBA00022679"/>
    </source>
</evidence>
<feature type="domain" description="AB hydrolase-1" evidence="3">
    <location>
        <begin position="78"/>
        <end position="355"/>
    </location>
</feature>
<dbReference type="NCBIfam" id="NF001209">
    <property type="entry name" value="PRK00175.1"/>
    <property type="match status" value="1"/>
</dbReference>
<comment type="subunit">
    <text evidence="2">Homodimer.</text>
</comment>
<feature type="active site" description="Nucleophile" evidence="2">
    <location>
        <position position="149"/>
    </location>
</feature>
<feature type="binding site" evidence="2">
    <location>
        <position position="351"/>
    </location>
    <ligand>
        <name>substrate</name>
    </ligand>
</feature>
<dbReference type="InterPro" id="IPR008220">
    <property type="entry name" value="HAT_MetX-like"/>
</dbReference>
<feature type="active site" evidence="2">
    <location>
        <position position="350"/>
    </location>
</feature>